<evidence type="ECO:0000313" key="1">
    <source>
        <dbReference type="EMBL" id="GAA4013392.1"/>
    </source>
</evidence>
<dbReference type="Proteomes" id="UP001500235">
    <property type="component" value="Unassembled WGS sequence"/>
</dbReference>
<comment type="caution">
    <text evidence="1">The sequence shown here is derived from an EMBL/GenBank/DDBJ whole genome shotgun (WGS) entry which is preliminary data.</text>
</comment>
<gene>
    <name evidence="1" type="ORF">GCM10022280_09560</name>
</gene>
<reference evidence="2" key="1">
    <citation type="journal article" date="2019" name="Int. J. Syst. Evol. Microbiol.">
        <title>The Global Catalogue of Microorganisms (GCM) 10K type strain sequencing project: providing services to taxonomists for standard genome sequencing and annotation.</title>
        <authorList>
            <consortium name="The Broad Institute Genomics Platform"/>
            <consortium name="The Broad Institute Genome Sequencing Center for Infectious Disease"/>
            <person name="Wu L."/>
            <person name="Ma J."/>
        </authorList>
    </citation>
    <scope>NUCLEOTIDE SEQUENCE [LARGE SCALE GENOMIC DNA]</scope>
    <source>
        <strain evidence="2">JCM 17563</strain>
    </source>
</reference>
<sequence length="69" mass="7522">MASAAANYRLQLMSALGRFQVLFTKLKERPLTGAGIIRVSVRDGRIAAATASRTTFSRFQAESGRPVNH</sequence>
<proteinExistence type="predicted"/>
<keyword evidence="2" id="KW-1185">Reference proteome</keyword>
<protein>
    <submittedName>
        <fullName evidence="1">Uncharacterized protein</fullName>
    </submittedName>
</protein>
<name>A0ABP7SLM3_9SPHN</name>
<organism evidence="1 2">
    <name type="scientific">Sphingomonas swuensis</name>
    <dbReference type="NCBI Taxonomy" id="977800"/>
    <lineage>
        <taxon>Bacteria</taxon>
        <taxon>Pseudomonadati</taxon>
        <taxon>Pseudomonadota</taxon>
        <taxon>Alphaproteobacteria</taxon>
        <taxon>Sphingomonadales</taxon>
        <taxon>Sphingomonadaceae</taxon>
        <taxon>Sphingomonas</taxon>
    </lineage>
</organism>
<accession>A0ABP7SLM3</accession>
<evidence type="ECO:0000313" key="2">
    <source>
        <dbReference type="Proteomes" id="UP001500235"/>
    </source>
</evidence>
<dbReference type="EMBL" id="BAABBQ010000001">
    <property type="protein sequence ID" value="GAA4013392.1"/>
    <property type="molecule type" value="Genomic_DNA"/>
</dbReference>